<evidence type="ECO:0000256" key="3">
    <source>
        <dbReference type="SAM" id="MobiDB-lite"/>
    </source>
</evidence>
<evidence type="ECO:0000259" key="4">
    <source>
        <dbReference type="PROSITE" id="PS50048"/>
    </source>
</evidence>
<dbReference type="InterPro" id="IPR036864">
    <property type="entry name" value="Zn2-C6_fun-type_DNA-bd_sf"/>
</dbReference>
<dbReference type="CDD" id="cd00067">
    <property type="entry name" value="GAL4"/>
    <property type="match status" value="1"/>
</dbReference>
<evidence type="ECO:0000256" key="1">
    <source>
        <dbReference type="ARBA" id="ARBA00022723"/>
    </source>
</evidence>
<dbReference type="OrthoDB" id="1555531at2759"/>
<sequence length="334" mass="37576">MPNDHDTNSAAMESWMFLAQGSALNVFQPFNHFSMTLPEQGICLKKPTADFHQLNGMQQPIKSLTQAHFVSDTPLDIPLPTTYEKSHYDIMSSNESMSNQHSPASYATKTSSANHDYFDTKTEAATLSTKIMKTQRVTKPANQKQVYVPRACKSCKAAHMACDADRPCLRCQRLGKGETCVDADRKKRGRRSAQERNDFLAHRSEIPISFKYGLKSASKSSQKNTIPAPHENKHKEDIDWQSAPKSETRCSNNMTGKKTMEADRSSGHHSQHSYSSSAAYVNYLSMPMNAQLSQHTKIVAYHPPPPPPPRYDCHPDSPRQYSFLESLSEKNLQH</sequence>
<gene>
    <name evidence="5" type="ORF">INT43_006438</name>
</gene>
<dbReference type="Pfam" id="PF00172">
    <property type="entry name" value="Zn_clus"/>
    <property type="match status" value="1"/>
</dbReference>
<feature type="region of interest" description="Disordered" evidence="3">
    <location>
        <begin position="217"/>
        <end position="273"/>
    </location>
</feature>
<accession>A0A8H7PZR1</accession>
<feature type="region of interest" description="Disordered" evidence="3">
    <location>
        <begin position="298"/>
        <end position="334"/>
    </location>
</feature>
<dbReference type="InterPro" id="IPR050335">
    <property type="entry name" value="ERT1_acuK_gluconeogen_tf"/>
</dbReference>
<feature type="compositionally biased region" description="Polar residues" evidence="3">
    <location>
        <begin position="243"/>
        <end position="256"/>
    </location>
</feature>
<dbReference type="SUPFAM" id="SSF57701">
    <property type="entry name" value="Zn2/Cys6 DNA-binding domain"/>
    <property type="match status" value="1"/>
</dbReference>
<dbReference type="PROSITE" id="PS50048">
    <property type="entry name" value="ZN2_CY6_FUNGAL_2"/>
    <property type="match status" value="1"/>
</dbReference>
<feature type="domain" description="Zn(2)-C6 fungal-type" evidence="4">
    <location>
        <begin position="151"/>
        <end position="182"/>
    </location>
</feature>
<name>A0A8H7PZR1_MORIS</name>
<dbReference type="PANTHER" id="PTHR47659">
    <property type="entry name" value="ZN(II)2CYS6 TRANSCRIPTION FACTOR (EUROFUNG)-RELATED"/>
    <property type="match status" value="1"/>
</dbReference>
<keyword evidence="6" id="KW-1185">Reference proteome</keyword>
<evidence type="ECO:0000313" key="6">
    <source>
        <dbReference type="Proteomes" id="UP000654370"/>
    </source>
</evidence>
<keyword evidence="1" id="KW-0479">Metal-binding</keyword>
<dbReference type="Proteomes" id="UP000654370">
    <property type="component" value="Unassembled WGS sequence"/>
</dbReference>
<organism evidence="5 6">
    <name type="scientific">Mortierella isabellina</name>
    <name type="common">Filamentous fungus</name>
    <name type="synonym">Umbelopsis isabellina</name>
    <dbReference type="NCBI Taxonomy" id="91625"/>
    <lineage>
        <taxon>Eukaryota</taxon>
        <taxon>Fungi</taxon>
        <taxon>Fungi incertae sedis</taxon>
        <taxon>Mucoromycota</taxon>
        <taxon>Mucoromycotina</taxon>
        <taxon>Umbelopsidomycetes</taxon>
        <taxon>Umbelopsidales</taxon>
        <taxon>Umbelopsidaceae</taxon>
        <taxon>Umbelopsis</taxon>
    </lineage>
</organism>
<dbReference type="AlphaFoldDB" id="A0A8H7PZR1"/>
<dbReference type="PANTHER" id="PTHR47659:SF7">
    <property type="entry name" value="FUNGAL TRANSCRIPTIONAL REGULATORY PROTEIN, N-TERMINAL DOMAIN-CONTAINING PROTEIN"/>
    <property type="match status" value="1"/>
</dbReference>
<dbReference type="EMBL" id="JAEPQZ010000003">
    <property type="protein sequence ID" value="KAG2183432.1"/>
    <property type="molecule type" value="Genomic_DNA"/>
</dbReference>
<comment type="caution">
    <text evidence="5">The sequence shown here is derived from an EMBL/GenBank/DDBJ whole genome shotgun (WGS) entry which is preliminary data.</text>
</comment>
<dbReference type="PROSITE" id="PS00463">
    <property type="entry name" value="ZN2_CY6_FUNGAL_1"/>
    <property type="match status" value="1"/>
</dbReference>
<dbReference type="SMART" id="SM00066">
    <property type="entry name" value="GAL4"/>
    <property type="match status" value="1"/>
</dbReference>
<feature type="region of interest" description="Disordered" evidence="3">
    <location>
        <begin position="181"/>
        <end position="200"/>
    </location>
</feature>
<dbReference type="GO" id="GO:0000981">
    <property type="term" value="F:DNA-binding transcription factor activity, RNA polymerase II-specific"/>
    <property type="evidence" value="ECO:0007669"/>
    <property type="project" value="InterPro"/>
</dbReference>
<keyword evidence="2" id="KW-0539">Nucleus</keyword>
<protein>
    <recommendedName>
        <fullName evidence="4">Zn(2)-C6 fungal-type domain-containing protein</fullName>
    </recommendedName>
</protein>
<proteinExistence type="predicted"/>
<evidence type="ECO:0000256" key="2">
    <source>
        <dbReference type="ARBA" id="ARBA00023242"/>
    </source>
</evidence>
<reference evidence="5" key="1">
    <citation type="submission" date="2020-12" db="EMBL/GenBank/DDBJ databases">
        <title>Metabolic potential, ecology and presence of endohyphal bacteria is reflected in genomic diversity of Mucoromycotina.</title>
        <authorList>
            <person name="Muszewska A."/>
            <person name="Okrasinska A."/>
            <person name="Steczkiewicz K."/>
            <person name="Drgas O."/>
            <person name="Orlowska M."/>
            <person name="Perlinska-Lenart U."/>
            <person name="Aleksandrzak-Piekarczyk T."/>
            <person name="Szatraj K."/>
            <person name="Zielenkiewicz U."/>
            <person name="Pilsyk S."/>
            <person name="Malc E."/>
            <person name="Mieczkowski P."/>
            <person name="Kruszewska J.S."/>
            <person name="Biernat P."/>
            <person name="Pawlowska J."/>
        </authorList>
    </citation>
    <scope>NUCLEOTIDE SEQUENCE</scope>
    <source>
        <strain evidence="5">WA0000067209</strain>
    </source>
</reference>
<dbReference type="GO" id="GO:0008270">
    <property type="term" value="F:zinc ion binding"/>
    <property type="evidence" value="ECO:0007669"/>
    <property type="project" value="InterPro"/>
</dbReference>
<dbReference type="InterPro" id="IPR001138">
    <property type="entry name" value="Zn2Cys6_DnaBD"/>
</dbReference>
<evidence type="ECO:0000313" key="5">
    <source>
        <dbReference type="EMBL" id="KAG2183432.1"/>
    </source>
</evidence>